<dbReference type="Proteomes" id="UP001228905">
    <property type="component" value="Unassembled WGS sequence"/>
</dbReference>
<evidence type="ECO:0000313" key="14">
    <source>
        <dbReference type="Proteomes" id="UP001228905"/>
    </source>
</evidence>
<keyword evidence="5 9" id="KW-0798">TonB box</keyword>
<keyword evidence="10" id="KW-0732">Signal</keyword>
<feature type="domain" description="TonB-dependent receptor plug" evidence="12">
    <location>
        <begin position="52"/>
        <end position="161"/>
    </location>
</feature>
<keyword evidence="13" id="KW-0675">Receptor</keyword>
<evidence type="ECO:0000256" key="2">
    <source>
        <dbReference type="ARBA" id="ARBA00022448"/>
    </source>
</evidence>
<dbReference type="Pfam" id="PF07715">
    <property type="entry name" value="Plug"/>
    <property type="match status" value="1"/>
</dbReference>
<dbReference type="SUPFAM" id="SSF56935">
    <property type="entry name" value="Porins"/>
    <property type="match status" value="1"/>
</dbReference>
<feature type="signal peptide" evidence="10">
    <location>
        <begin position="1"/>
        <end position="29"/>
    </location>
</feature>
<evidence type="ECO:0000256" key="10">
    <source>
        <dbReference type="SAM" id="SignalP"/>
    </source>
</evidence>
<keyword evidence="6 8" id="KW-0472">Membrane</keyword>
<feature type="domain" description="TonB-dependent receptor-like beta-barrel" evidence="11">
    <location>
        <begin position="438"/>
        <end position="994"/>
    </location>
</feature>
<evidence type="ECO:0000256" key="7">
    <source>
        <dbReference type="ARBA" id="ARBA00023237"/>
    </source>
</evidence>
<comment type="caution">
    <text evidence="13">The sequence shown here is derived from an EMBL/GenBank/DDBJ whole genome shotgun (WGS) entry which is preliminary data.</text>
</comment>
<dbReference type="Pfam" id="PF00593">
    <property type="entry name" value="TonB_dep_Rec_b-barrel"/>
    <property type="match status" value="1"/>
</dbReference>
<sequence>MHNKTMRERLLASTIICGAALLAAAPAFAQDDTEVAAVVVTGSRIPQPNLTSVSPLTVVNDQELKLQGTTNVESLLNSLPQVVVDQTSTVSNGASGTATVNLRGLGPSRTLVLVDGRRLMPGDPAAPFADLNNIPAALVERVDVVTGGASAVYGSDAVAGVVNFIMKRDFEGLRLDAQYSFGNHTNDNSYLRGLQGVQGASTYPRAPSDNTNTSLSNSFTAILGVNAPDGRGNVTGYVGYTQLKPILQSQYDISACSLGATNVADPDSYHYDGARCFGSNANSAYGRFQIAPGDRLNVFTNPGNGQIGSGPTQFQSDPLLPNFGRNGGTFFHVTTDGNPTFTTAGVPAYNYGPLNYFQRPDTRYTAGFFAHYQVNDKVDVYSDFMFSDDHTVAQIAPSGLFAGTGANGGSTYAINCDNPLLTPAQQVQLCGTLISGGFAGTPHQVNVSAGFRFANPVLPRQDDLRHTQYKIDVGARGEFADGWNYDVYAQYGSSVFNEHYNNDVSTAKVQNALLVDPLTGQCYVGGACVPIDIFQYGGLNQAQLDYVVTRGFKSGETTEAVISGSITGDLGQYGFKTPWATDGVGIAFGTEYRRETLVLSVDNEFQTGDLSGQGGATLPNAGSFDVYEIFGEARVPIVQDAPIAKNITLELGYRFSDYSLSGQTDSYKVSGEWAINDDIRFRAGYNRAVRAPNIVELFTAQTVGLFSGNDPCAGAVPTASLAVCTASGLAPGDYGTIGGCPAGQCSALFSGNTALKPEEADTYTVGFVFTPTFIPGFNFSFDYFNIKVDGLIGSNPGATTLACGSGVLSACAQFHRDPGTGELFGQAGYVLAQTINTGFVQTKGGDISANYKTNFEDMGLGDWGGLAFNLTGTWTKSLEVSPVTGAEPFDCAGLHGPGCVDGVRQGGPVAKWKHRFRVTWTPTFAPVSLSAVWRYVGESDGDFNQSSIYLSNHPSGVTDTNPRDNHIDAYNYLDLAGTWNIKDGWVMRFGMNNVMDKDPPALDANVIPVAGSGNGNTFPGSYDVFGRTVFIGITADF</sequence>
<keyword evidence="14" id="KW-1185">Reference proteome</keyword>
<evidence type="ECO:0000256" key="8">
    <source>
        <dbReference type="PROSITE-ProRule" id="PRU01360"/>
    </source>
</evidence>
<dbReference type="PROSITE" id="PS52016">
    <property type="entry name" value="TONB_DEPENDENT_REC_3"/>
    <property type="match status" value="1"/>
</dbReference>
<dbReference type="InterPro" id="IPR012910">
    <property type="entry name" value="Plug_dom"/>
</dbReference>
<name>A0ABU0IN77_9CAUL</name>
<keyword evidence="7 8" id="KW-0998">Cell outer membrane</keyword>
<dbReference type="Gene3D" id="2.170.130.10">
    <property type="entry name" value="TonB-dependent receptor, plug domain"/>
    <property type="match status" value="1"/>
</dbReference>
<evidence type="ECO:0000256" key="3">
    <source>
        <dbReference type="ARBA" id="ARBA00022452"/>
    </source>
</evidence>
<evidence type="ECO:0000259" key="11">
    <source>
        <dbReference type="Pfam" id="PF00593"/>
    </source>
</evidence>
<evidence type="ECO:0000256" key="9">
    <source>
        <dbReference type="RuleBase" id="RU003357"/>
    </source>
</evidence>
<dbReference type="InterPro" id="IPR036942">
    <property type="entry name" value="Beta-barrel_TonB_sf"/>
</dbReference>
<evidence type="ECO:0000256" key="1">
    <source>
        <dbReference type="ARBA" id="ARBA00004571"/>
    </source>
</evidence>
<evidence type="ECO:0000256" key="6">
    <source>
        <dbReference type="ARBA" id="ARBA00023136"/>
    </source>
</evidence>
<protein>
    <submittedName>
        <fullName evidence="13">Outer membrane receptor protein involved in Fe transport</fullName>
    </submittedName>
</protein>
<dbReference type="RefSeq" id="WP_307347401.1">
    <property type="nucleotide sequence ID" value="NZ_JAUSVS010000002.1"/>
</dbReference>
<dbReference type="EMBL" id="JAUSVS010000002">
    <property type="protein sequence ID" value="MDQ0463461.1"/>
    <property type="molecule type" value="Genomic_DNA"/>
</dbReference>
<keyword evidence="3 8" id="KW-1134">Transmembrane beta strand</keyword>
<evidence type="ECO:0000256" key="5">
    <source>
        <dbReference type="ARBA" id="ARBA00023077"/>
    </source>
</evidence>
<evidence type="ECO:0000313" key="13">
    <source>
        <dbReference type="EMBL" id="MDQ0463461.1"/>
    </source>
</evidence>
<gene>
    <name evidence="13" type="ORF">QO010_001232</name>
</gene>
<evidence type="ECO:0000259" key="12">
    <source>
        <dbReference type="Pfam" id="PF07715"/>
    </source>
</evidence>
<dbReference type="InterPro" id="IPR039426">
    <property type="entry name" value="TonB-dep_rcpt-like"/>
</dbReference>
<dbReference type="PANTHER" id="PTHR47234:SF3">
    <property type="entry name" value="SECRETIN_TONB SHORT N-TERMINAL DOMAIN-CONTAINING PROTEIN"/>
    <property type="match status" value="1"/>
</dbReference>
<dbReference type="PANTHER" id="PTHR47234">
    <property type="match status" value="1"/>
</dbReference>
<dbReference type="InterPro" id="IPR037066">
    <property type="entry name" value="Plug_dom_sf"/>
</dbReference>
<feature type="chain" id="PRO_5045684634" evidence="10">
    <location>
        <begin position="30"/>
        <end position="1037"/>
    </location>
</feature>
<comment type="similarity">
    <text evidence="8 9">Belongs to the TonB-dependent receptor family.</text>
</comment>
<keyword evidence="2 8" id="KW-0813">Transport</keyword>
<dbReference type="Gene3D" id="2.40.170.20">
    <property type="entry name" value="TonB-dependent receptor, beta-barrel domain"/>
    <property type="match status" value="1"/>
</dbReference>
<keyword evidence="4 8" id="KW-0812">Transmembrane</keyword>
<accession>A0ABU0IN77</accession>
<evidence type="ECO:0000256" key="4">
    <source>
        <dbReference type="ARBA" id="ARBA00022692"/>
    </source>
</evidence>
<dbReference type="InterPro" id="IPR000531">
    <property type="entry name" value="Beta-barrel_TonB"/>
</dbReference>
<comment type="subcellular location">
    <subcellularLocation>
        <location evidence="1 8">Cell outer membrane</location>
        <topology evidence="1 8">Multi-pass membrane protein</topology>
    </subcellularLocation>
</comment>
<reference evidence="13 14" key="1">
    <citation type="submission" date="2023-07" db="EMBL/GenBank/DDBJ databases">
        <title>Genomic Encyclopedia of Type Strains, Phase IV (KMG-IV): sequencing the most valuable type-strain genomes for metagenomic binning, comparative biology and taxonomic classification.</title>
        <authorList>
            <person name="Goeker M."/>
        </authorList>
    </citation>
    <scope>NUCLEOTIDE SEQUENCE [LARGE SCALE GENOMIC DNA]</scope>
    <source>
        <strain evidence="13 14">DSM 18695</strain>
    </source>
</reference>
<organism evidence="13 14">
    <name type="scientific">Caulobacter ginsengisoli</name>
    <dbReference type="NCBI Taxonomy" id="400775"/>
    <lineage>
        <taxon>Bacteria</taxon>
        <taxon>Pseudomonadati</taxon>
        <taxon>Pseudomonadota</taxon>
        <taxon>Alphaproteobacteria</taxon>
        <taxon>Caulobacterales</taxon>
        <taxon>Caulobacteraceae</taxon>
        <taxon>Caulobacter</taxon>
    </lineage>
</organism>
<proteinExistence type="inferred from homology"/>